<dbReference type="GO" id="GO:0051213">
    <property type="term" value="F:dioxygenase activity"/>
    <property type="evidence" value="ECO:0007669"/>
    <property type="project" value="UniProtKB-KW"/>
</dbReference>
<evidence type="ECO:0000313" key="9">
    <source>
        <dbReference type="EMBL" id="PSB37647.1"/>
    </source>
</evidence>
<evidence type="ECO:0000256" key="4">
    <source>
        <dbReference type="ARBA" id="ARBA00022964"/>
    </source>
</evidence>
<sequence>MQFRLEPLLSSGQVGELRLALLAEDAPWRDGAETAGWHAREVKRNRQLEPASSLNQTLASALSDHLLQHPLLQAAALPVRLHSLRFSRCGVGEGYGRHVDNAFMAGGRSDLSFTLFLSEPEQYDGGALVLEDPGGESALRLPAGHALVYPSSLLHRVEPVTRGERLVALGWIQSRVRRSDRRELLFELDTARRALYQKQGKDEIFDLLTRSYTNLLRMWGE</sequence>
<dbReference type="PANTHER" id="PTHR41536:SF1">
    <property type="entry name" value="PKHD-TYPE HYDROXYLASE YBIX"/>
    <property type="match status" value="1"/>
</dbReference>
<feature type="domain" description="Fe2OG dioxygenase" evidence="8">
    <location>
        <begin position="80"/>
        <end position="174"/>
    </location>
</feature>
<evidence type="ECO:0000256" key="7">
    <source>
        <dbReference type="HAMAP-Rule" id="MF_00657"/>
    </source>
</evidence>
<reference evidence="9 10" key="1">
    <citation type="submission" date="2018-02" db="EMBL/GenBank/DDBJ databases">
        <authorList>
            <person name="Moore K."/>
            <person name="Momper L."/>
        </authorList>
    </citation>
    <scope>NUCLEOTIDE SEQUENCE [LARGE SCALE GENOMIC DNA]</scope>
    <source>
        <strain evidence="9 10">CCALA 015</strain>
    </source>
</reference>
<keyword evidence="4 7" id="KW-0223">Dioxygenase</keyword>
<dbReference type="InterPro" id="IPR006620">
    <property type="entry name" value="Pro_4_hyd_alph"/>
</dbReference>
<dbReference type="Pfam" id="PF18331">
    <property type="entry name" value="PKHD_C"/>
    <property type="match status" value="1"/>
</dbReference>
<feature type="binding site" evidence="7">
    <location>
        <position position="98"/>
    </location>
    <ligand>
        <name>Fe cation</name>
        <dbReference type="ChEBI" id="CHEBI:24875"/>
    </ligand>
</feature>
<keyword evidence="10" id="KW-1185">Reference proteome</keyword>
<evidence type="ECO:0000256" key="2">
    <source>
        <dbReference type="ARBA" id="ARBA00022723"/>
    </source>
</evidence>
<keyword evidence="2 7" id="KW-0479">Metal-binding</keyword>
<feature type="binding site" evidence="7">
    <location>
        <position position="165"/>
    </location>
    <ligand>
        <name>2-oxoglutarate</name>
        <dbReference type="ChEBI" id="CHEBI:16810"/>
    </ligand>
</feature>
<dbReference type="InterPro" id="IPR023550">
    <property type="entry name" value="PKHD_hydroxylase"/>
</dbReference>
<evidence type="ECO:0000256" key="5">
    <source>
        <dbReference type="ARBA" id="ARBA00023002"/>
    </source>
</evidence>
<evidence type="ECO:0000313" key="10">
    <source>
        <dbReference type="Proteomes" id="UP000238218"/>
    </source>
</evidence>
<evidence type="ECO:0000256" key="1">
    <source>
        <dbReference type="ARBA" id="ARBA00001961"/>
    </source>
</evidence>
<gene>
    <name evidence="9" type="ORF">C7B81_09090</name>
</gene>
<dbReference type="Gene3D" id="2.60.120.620">
    <property type="entry name" value="q2cbj1_9rhob like domain"/>
    <property type="match status" value="1"/>
</dbReference>
<comment type="cofactor">
    <cofactor evidence="7">
        <name>Fe(2+)</name>
        <dbReference type="ChEBI" id="CHEBI:29033"/>
    </cofactor>
    <text evidence="7">Binds 1 Fe(2+) ion per subunit.</text>
</comment>
<comment type="cofactor">
    <cofactor evidence="1 7">
        <name>L-ascorbate</name>
        <dbReference type="ChEBI" id="CHEBI:38290"/>
    </cofactor>
</comment>
<evidence type="ECO:0000256" key="3">
    <source>
        <dbReference type="ARBA" id="ARBA00022896"/>
    </source>
</evidence>
<feature type="binding site" evidence="7">
    <location>
        <position position="155"/>
    </location>
    <ligand>
        <name>Fe cation</name>
        <dbReference type="ChEBI" id="CHEBI:24875"/>
    </ligand>
</feature>
<dbReference type="Proteomes" id="UP000238218">
    <property type="component" value="Unassembled WGS sequence"/>
</dbReference>
<dbReference type="RefSeq" id="WP_106220990.1">
    <property type="nucleotide sequence ID" value="NZ_PVWP01000005.1"/>
</dbReference>
<evidence type="ECO:0000259" key="8">
    <source>
        <dbReference type="PROSITE" id="PS51471"/>
    </source>
</evidence>
<feature type="binding site" evidence="7">
    <location>
        <position position="100"/>
    </location>
    <ligand>
        <name>Fe cation</name>
        <dbReference type="ChEBI" id="CHEBI:24875"/>
    </ligand>
</feature>
<dbReference type="NCBIfam" id="NF003974">
    <property type="entry name" value="PRK05467.1-3"/>
    <property type="match status" value="1"/>
</dbReference>
<reference evidence="9 10" key="2">
    <citation type="submission" date="2018-03" db="EMBL/GenBank/DDBJ databases">
        <title>The ancient ancestry and fast evolution of plastids.</title>
        <authorList>
            <person name="Moore K.R."/>
            <person name="Magnabosco C."/>
            <person name="Momper L."/>
            <person name="Gold D.A."/>
            <person name="Bosak T."/>
            <person name="Fournier G.P."/>
        </authorList>
    </citation>
    <scope>NUCLEOTIDE SEQUENCE [LARGE SCALE GENOMIC DNA]</scope>
    <source>
        <strain evidence="9 10">CCALA 015</strain>
    </source>
</reference>
<dbReference type="SMART" id="SM00702">
    <property type="entry name" value="P4Hc"/>
    <property type="match status" value="1"/>
</dbReference>
<dbReference type="Gene3D" id="4.10.860.20">
    <property type="entry name" value="Rabenosyn, Rab binding domain"/>
    <property type="match status" value="1"/>
</dbReference>
<dbReference type="InterPro" id="IPR041097">
    <property type="entry name" value="PKHD_C"/>
</dbReference>
<dbReference type="PROSITE" id="PS51471">
    <property type="entry name" value="FE2OG_OXY"/>
    <property type="match status" value="1"/>
</dbReference>
<dbReference type="EMBL" id="PVWP01000005">
    <property type="protein sequence ID" value="PSB37647.1"/>
    <property type="molecule type" value="Genomic_DNA"/>
</dbReference>
<keyword evidence="5 7" id="KW-0560">Oxidoreductase</keyword>
<keyword evidence="3 7" id="KW-0847">Vitamin C</keyword>
<protein>
    <submittedName>
        <fullName evidence="9">Fe2+-dependent dioxygenase</fullName>
    </submittedName>
</protein>
<accession>A0ABX5F7S1</accession>
<dbReference type="InterPro" id="IPR005123">
    <property type="entry name" value="Oxoglu/Fe-dep_dioxygenase_dom"/>
</dbReference>
<comment type="caution">
    <text evidence="9">The sequence shown here is derived from an EMBL/GenBank/DDBJ whole genome shotgun (WGS) entry which is preliminary data.</text>
</comment>
<dbReference type="HAMAP" id="MF_00657">
    <property type="entry name" value="Hydroxyl_YbiX"/>
    <property type="match status" value="1"/>
</dbReference>
<dbReference type="Pfam" id="PF13640">
    <property type="entry name" value="2OG-FeII_Oxy_3"/>
    <property type="match status" value="1"/>
</dbReference>
<dbReference type="InterPro" id="IPR044862">
    <property type="entry name" value="Pro_4_hyd_alph_FE2OG_OXY"/>
</dbReference>
<name>A0ABX5F7S1_9CHRO</name>
<keyword evidence="6 7" id="KW-0408">Iron</keyword>
<proteinExistence type="inferred from homology"/>
<organism evidence="9 10">
    <name type="scientific">Aphanothece cf. minutissima CCALA 015</name>
    <dbReference type="NCBI Taxonomy" id="2107695"/>
    <lineage>
        <taxon>Bacteria</taxon>
        <taxon>Bacillati</taxon>
        <taxon>Cyanobacteriota</taxon>
        <taxon>Cyanophyceae</taxon>
        <taxon>Oscillatoriophycideae</taxon>
        <taxon>Chroococcales</taxon>
        <taxon>Aphanothecaceae</taxon>
        <taxon>Aphanothece</taxon>
    </lineage>
</organism>
<evidence type="ECO:0000256" key="6">
    <source>
        <dbReference type="ARBA" id="ARBA00023004"/>
    </source>
</evidence>
<dbReference type="PANTHER" id="PTHR41536">
    <property type="entry name" value="PKHD-TYPE HYDROXYLASE YBIX"/>
    <property type="match status" value="1"/>
</dbReference>
<dbReference type="NCBIfam" id="NF003975">
    <property type="entry name" value="PRK05467.1-4"/>
    <property type="match status" value="1"/>
</dbReference>